<evidence type="ECO:0000313" key="1">
    <source>
        <dbReference type="EMBL" id="AIS52434.1"/>
    </source>
</evidence>
<gene>
    <name evidence="1" type="ORF">TKV_c12630</name>
</gene>
<dbReference type="EMBL" id="CP009170">
    <property type="protein sequence ID" value="AIS52434.1"/>
    <property type="molecule type" value="Genomic_DNA"/>
</dbReference>
<dbReference type="HOGENOM" id="CLU_1179753_0_0_9"/>
<dbReference type="AlphaFoldDB" id="A0A097ARJ9"/>
<reference evidence="2" key="1">
    <citation type="journal article" date="2015" name="Genome Announc.">
        <title>Whole-Genome Sequences of 80 Environmental and Clinical Isolates of Burkholderia pseudomallei.</title>
        <authorList>
            <person name="Johnson S.L."/>
            <person name="Baker A.L."/>
            <person name="Chain P.S."/>
            <person name="Currie B.J."/>
            <person name="Daligault H.E."/>
            <person name="Davenport K.W."/>
            <person name="Davis C.B."/>
            <person name="Inglis T.J."/>
            <person name="Kaestli M."/>
            <person name="Koren S."/>
            <person name="Mayo M."/>
            <person name="Merritt A.J."/>
            <person name="Price E.P."/>
            <person name="Sarovich D.S."/>
            <person name="Warner J."/>
            <person name="Rosovitz M.J."/>
        </authorList>
    </citation>
    <scope>NUCLEOTIDE SEQUENCE [LARGE SCALE GENOMIC DNA]</scope>
    <source>
        <strain evidence="2">DSM 2030</strain>
    </source>
</reference>
<name>A0A097ARJ9_THEKI</name>
<dbReference type="STRING" id="2325.TKV_c12630"/>
<keyword evidence="2" id="KW-1185">Reference proteome</keyword>
<evidence type="ECO:0008006" key="3">
    <source>
        <dbReference type="Google" id="ProtNLM"/>
    </source>
</evidence>
<sequence length="238" mass="28231">MSCMMRSLLTVDWDYFIPSKREWMASYAENEKNMTQLWYKRYIKSALVRENLEETIKVGPIAKDFWNKVKKHFTFAKNVKIFVSESHKVGYYLAKNFNCVEVYSFDAHADLGYGGFSSLDFELNCANWLGKLLREDIIKKANIIYSPYTFEKPSDFEYINKAYWVSYYTSIESLPQDIFIEVIHICRSGIWTPPWLDGKFEKFVIELGLPFRKVGIKEREWNISKLSYSDQIFYLNFA</sequence>
<protein>
    <recommendedName>
        <fullName evidence="3">Arginase</fullName>
    </recommendedName>
</protein>
<proteinExistence type="predicted"/>
<dbReference type="KEGG" id="tki:TKV_c12630"/>
<dbReference type="eggNOG" id="ENOG502ZGPT">
    <property type="taxonomic scope" value="Bacteria"/>
</dbReference>
<dbReference type="Proteomes" id="UP000029669">
    <property type="component" value="Chromosome"/>
</dbReference>
<accession>A0A097ARJ9</accession>
<evidence type="ECO:0000313" key="2">
    <source>
        <dbReference type="Proteomes" id="UP000029669"/>
    </source>
</evidence>
<organism evidence="1 2">
    <name type="scientific">Thermoanaerobacter kivui</name>
    <name type="common">Acetogenium kivui</name>
    <dbReference type="NCBI Taxonomy" id="2325"/>
    <lineage>
        <taxon>Bacteria</taxon>
        <taxon>Bacillati</taxon>
        <taxon>Bacillota</taxon>
        <taxon>Clostridia</taxon>
        <taxon>Thermoanaerobacterales</taxon>
        <taxon>Thermoanaerobacteraceae</taxon>
        <taxon>Thermoanaerobacter</taxon>
    </lineage>
</organism>